<feature type="compositionally biased region" description="Polar residues" evidence="1">
    <location>
        <begin position="45"/>
        <end position="65"/>
    </location>
</feature>
<evidence type="ECO:0000313" key="2">
    <source>
        <dbReference type="EMBL" id="PNY03341.1"/>
    </source>
</evidence>
<dbReference type="EMBL" id="ASHM01022504">
    <property type="protein sequence ID" value="PNY03341.1"/>
    <property type="molecule type" value="Genomic_DNA"/>
</dbReference>
<dbReference type="Proteomes" id="UP000236291">
    <property type="component" value="Unassembled WGS sequence"/>
</dbReference>
<reference evidence="2 3" key="2">
    <citation type="journal article" date="2017" name="Front. Plant Sci.">
        <title>Gene Classification and Mining of Molecular Markers Useful in Red Clover (Trifolium pratense) Breeding.</title>
        <authorList>
            <person name="Istvanek J."/>
            <person name="Dluhosova J."/>
            <person name="Dluhos P."/>
            <person name="Patkova L."/>
            <person name="Nedelnik J."/>
            <person name="Repkova J."/>
        </authorList>
    </citation>
    <scope>NUCLEOTIDE SEQUENCE [LARGE SCALE GENOMIC DNA]</scope>
    <source>
        <strain evidence="3">cv. Tatra</strain>
        <tissue evidence="2">Young leaves</tissue>
    </source>
</reference>
<sequence>MKATQMPQLCGQGRTTMKVEFPMVSGFEGNAIKLSIEMELTGCSSNAHQGESSGASRDANENSLTGKEAYVNPAEIAWNQMRKEWVGDRSKKIQRPPEASTICLTEDMLFYGEPFHQPIPLPAVVDYFVKIWEDEGLFEIANSTNKLNSNFRLPQRRFWSRL</sequence>
<accession>A0A2K3NJZ6</accession>
<comment type="caution">
    <text evidence="2">The sequence shown here is derived from an EMBL/GenBank/DDBJ whole genome shotgun (WGS) entry which is preliminary data.</text>
</comment>
<name>A0A2K3NJZ6_TRIPR</name>
<proteinExistence type="predicted"/>
<organism evidence="2 3">
    <name type="scientific">Trifolium pratense</name>
    <name type="common">Red clover</name>
    <dbReference type="NCBI Taxonomy" id="57577"/>
    <lineage>
        <taxon>Eukaryota</taxon>
        <taxon>Viridiplantae</taxon>
        <taxon>Streptophyta</taxon>
        <taxon>Embryophyta</taxon>
        <taxon>Tracheophyta</taxon>
        <taxon>Spermatophyta</taxon>
        <taxon>Magnoliopsida</taxon>
        <taxon>eudicotyledons</taxon>
        <taxon>Gunneridae</taxon>
        <taxon>Pentapetalae</taxon>
        <taxon>rosids</taxon>
        <taxon>fabids</taxon>
        <taxon>Fabales</taxon>
        <taxon>Fabaceae</taxon>
        <taxon>Papilionoideae</taxon>
        <taxon>50 kb inversion clade</taxon>
        <taxon>NPAAA clade</taxon>
        <taxon>Hologalegina</taxon>
        <taxon>IRL clade</taxon>
        <taxon>Trifolieae</taxon>
        <taxon>Trifolium</taxon>
    </lineage>
</organism>
<evidence type="ECO:0000256" key="1">
    <source>
        <dbReference type="SAM" id="MobiDB-lite"/>
    </source>
</evidence>
<dbReference type="PANTHER" id="PTHR33373:SF23">
    <property type="entry name" value="DUF4050 DOMAIN-CONTAINING PROTEIN"/>
    <property type="match status" value="1"/>
</dbReference>
<protein>
    <recommendedName>
        <fullName evidence="4">DUF4050 domain-containing protein</fullName>
    </recommendedName>
</protein>
<dbReference type="PANTHER" id="PTHR33373">
    <property type="entry name" value="OS07G0479600 PROTEIN"/>
    <property type="match status" value="1"/>
</dbReference>
<dbReference type="STRING" id="57577.A0A2K3NJZ6"/>
<reference evidence="2 3" key="1">
    <citation type="journal article" date="2014" name="Am. J. Bot.">
        <title>Genome assembly and annotation for red clover (Trifolium pratense; Fabaceae).</title>
        <authorList>
            <person name="Istvanek J."/>
            <person name="Jaros M."/>
            <person name="Krenek A."/>
            <person name="Repkova J."/>
        </authorList>
    </citation>
    <scope>NUCLEOTIDE SEQUENCE [LARGE SCALE GENOMIC DNA]</scope>
    <source>
        <strain evidence="3">cv. Tatra</strain>
        <tissue evidence="2">Young leaves</tissue>
    </source>
</reference>
<dbReference type="AlphaFoldDB" id="A0A2K3NJZ6"/>
<feature type="region of interest" description="Disordered" evidence="1">
    <location>
        <begin position="45"/>
        <end position="67"/>
    </location>
</feature>
<evidence type="ECO:0000313" key="3">
    <source>
        <dbReference type="Proteomes" id="UP000236291"/>
    </source>
</evidence>
<evidence type="ECO:0008006" key="4">
    <source>
        <dbReference type="Google" id="ProtNLM"/>
    </source>
</evidence>
<gene>
    <name evidence="2" type="ORF">L195_g026668</name>
</gene>